<dbReference type="RefSeq" id="WP_331304788.1">
    <property type="nucleotide sequence ID" value="NZ_MLCA01000019.1"/>
</dbReference>
<proteinExistence type="predicted"/>
<dbReference type="SUPFAM" id="SSF54637">
    <property type="entry name" value="Thioesterase/thiol ester dehydrase-isomerase"/>
    <property type="match status" value="1"/>
</dbReference>
<protein>
    <recommendedName>
        <fullName evidence="5">Methyltransferase</fullName>
    </recommendedName>
</protein>
<evidence type="ECO:0000313" key="4">
    <source>
        <dbReference type="Proteomes" id="UP001355206"/>
    </source>
</evidence>
<dbReference type="Gene3D" id="3.40.50.150">
    <property type="entry name" value="Vaccinia Virus protein VP39"/>
    <property type="match status" value="1"/>
</dbReference>
<evidence type="ECO:0000313" key="3">
    <source>
        <dbReference type="EMBL" id="MEE7494882.1"/>
    </source>
</evidence>
<keyword evidence="1" id="KW-0489">Methyltransferase</keyword>
<evidence type="ECO:0000256" key="1">
    <source>
        <dbReference type="ARBA" id="ARBA00022603"/>
    </source>
</evidence>
<name>A0ABU7U0H2_9HYPH</name>
<keyword evidence="2" id="KW-0808">Transferase</keyword>
<sequence length="487" mass="54650">MVGSKVFPPSSWEADRQARFEIEPSTALFHRSVPSLKYLNWKIEEIGRGWAVTRLPLNVESSNQYITQQAALMLLAADYTGGIALSTLFLNTPIIGFHPQRTDYGAYLWGAAASIKWVRPSTSDLICKSAIPERDWDEIAQRFDAGEEVRYKARIKMYSDENKLAAVSDFQYWARNSYSLRETGSNLKTTHHMLTHKLRTSARLIAGLRSWAVDPNDPGGRKIDQFASNAAGAQGIAMAKKFSAETPQLADLVRARTFSCDAALRAFSQLHDEFAVVNIGSGYDARPWRMPDLGGAHFVMLDLPVMAKDRERVLPARSESPYLISNLTFDILSQNISEVLAGESIPHDCPKFILWEGGSMYFSKEEADRLLRSIKDLMCHQSVLWFDFVSKSAVVDATGEPEVKNFMDSMRMIGEPFIKGFDDVLEELKDVGLDVFELATAKEVLNSSDPVTRHYSFALCRKPDRGMGCNEQTVQRGRPLCYTSDVE</sequence>
<dbReference type="SUPFAM" id="SSF53335">
    <property type="entry name" value="S-adenosyl-L-methionine-dependent methyltransferases"/>
    <property type="match status" value="1"/>
</dbReference>
<dbReference type="Proteomes" id="UP001355206">
    <property type="component" value="Unassembled WGS sequence"/>
</dbReference>
<gene>
    <name evidence="3" type="ORF">MOTC310_32530</name>
</gene>
<dbReference type="InterPro" id="IPR007213">
    <property type="entry name" value="Ppm1/Ppm2/Tcmp"/>
</dbReference>
<organism evidence="3 4">
    <name type="scientific">Methylobacterium oryzae</name>
    <dbReference type="NCBI Taxonomy" id="334852"/>
    <lineage>
        <taxon>Bacteria</taxon>
        <taxon>Pseudomonadati</taxon>
        <taxon>Pseudomonadota</taxon>
        <taxon>Alphaproteobacteria</taxon>
        <taxon>Hyphomicrobiales</taxon>
        <taxon>Methylobacteriaceae</taxon>
        <taxon>Methylobacterium</taxon>
    </lineage>
</organism>
<dbReference type="Gene3D" id="3.10.129.10">
    <property type="entry name" value="Hotdog Thioesterase"/>
    <property type="match status" value="1"/>
</dbReference>
<comment type="caution">
    <text evidence="3">The sequence shown here is derived from an EMBL/GenBank/DDBJ whole genome shotgun (WGS) entry which is preliminary data.</text>
</comment>
<evidence type="ECO:0008006" key="5">
    <source>
        <dbReference type="Google" id="ProtNLM"/>
    </source>
</evidence>
<dbReference type="PANTHER" id="PTHR43619:SF2">
    <property type="entry name" value="S-ADENOSYL-L-METHIONINE-DEPENDENT METHYLTRANSFERASES SUPERFAMILY PROTEIN"/>
    <property type="match status" value="1"/>
</dbReference>
<keyword evidence="4" id="KW-1185">Reference proteome</keyword>
<dbReference type="InterPro" id="IPR029063">
    <property type="entry name" value="SAM-dependent_MTases_sf"/>
</dbReference>
<dbReference type="Pfam" id="PF04072">
    <property type="entry name" value="LCM"/>
    <property type="match status" value="1"/>
</dbReference>
<reference evidence="3 4" key="1">
    <citation type="journal article" date="2012" name="Genet. Mol. Biol.">
        <title>Analysis of 16S rRNA and mxaF genes revealing insights into Methylobacterium niche-specific plant association.</title>
        <authorList>
            <person name="Dourado M.N."/>
            <person name="Andreote F.D."/>
            <person name="Dini-Andreote F."/>
            <person name="Conti R."/>
            <person name="Araujo J.M."/>
            <person name="Araujo W.L."/>
        </authorList>
    </citation>
    <scope>NUCLEOTIDE SEQUENCE [LARGE SCALE GENOMIC DNA]</scope>
    <source>
        <strain evidence="3 4">TC3-10</strain>
    </source>
</reference>
<evidence type="ECO:0000256" key="2">
    <source>
        <dbReference type="ARBA" id="ARBA00022679"/>
    </source>
</evidence>
<dbReference type="InterPro" id="IPR029069">
    <property type="entry name" value="HotDog_dom_sf"/>
</dbReference>
<dbReference type="PANTHER" id="PTHR43619">
    <property type="entry name" value="S-ADENOSYL-L-METHIONINE-DEPENDENT METHYLTRANSFERASE YKTD-RELATED"/>
    <property type="match status" value="1"/>
</dbReference>
<dbReference type="EMBL" id="MLCA01000019">
    <property type="protein sequence ID" value="MEE7494882.1"/>
    <property type="molecule type" value="Genomic_DNA"/>
</dbReference>
<accession>A0ABU7U0H2</accession>